<keyword evidence="3" id="KW-0326">Glycosidase</keyword>
<dbReference type="EC" id="3.2.1.41" evidence="3"/>
<evidence type="ECO:0000256" key="1">
    <source>
        <dbReference type="ARBA" id="ARBA00008061"/>
    </source>
</evidence>
<dbReference type="Gene3D" id="2.60.40.2320">
    <property type="match status" value="1"/>
</dbReference>
<dbReference type="InterPro" id="IPR013780">
    <property type="entry name" value="Glyco_hydro_b"/>
</dbReference>
<dbReference type="InterPro" id="IPR013783">
    <property type="entry name" value="Ig-like_fold"/>
</dbReference>
<dbReference type="RefSeq" id="WP_377930513.1">
    <property type="nucleotide sequence ID" value="NZ_JBHUEM010000054.1"/>
</dbReference>
<dbReference type="InterPro" id="IPR014756">
    <property type="entry name" value="Ig_E-set"/>
</dbReference>
<dbReference type="GO" id="GO:0051060">
    <property type="term" value="F:pullulanase activity"/>
    <property type="evidence" value="ECO:0007669"/>
    <property type="project" value="UniProtKB-EC"/>
</dbReference>
<dbReference type="InterPro" id="IPR004193">
    <property type="entry name" value="Glyco_hydro_13_N"/>
</dbReference>
<dbReference type="InterPro" id="IPR040697">
    <property type="entry name" value="PulA_N1"/>
</dbReference>
<evidence type="ECO:0000259" key="2">
    <source>
        <dbReference type="SMART" id="SM00642"/>
    </source>
</evidence>
<protein>
    <submittedName>
        <fullName evidence="3">Type I pullulanase</fullName>
        <ecNumber evidence="3">3.2.1.41</ecNumber>
    </submittedName>
</protein>
<organism evidence="3 4">
    <name type="scientific">Bacillus salitolerans</name>
    <dbReference type="NCBI Taxonomy" id="1437434"/>
    <lineage>
        <taxon>Bacteria</taxon>
        <taxon>Bacillati</taxon>
        <taxon>Bacillota</taxon>
        <taxon>Bacilli</taxon>
        <taxon>Bacillales</taxon>
        <taxon>Bacillaceae</taxon>
        <taxon>Bacillus</taxon>
    </lineage>
</organism>
<dbReference type="EMBL" id="JBHUEM010000054">
    <property type="protein sequence ID" value="MFD1739284.1"/>
    <property type="molecule type" value="Genomic_DNA"/>
</dbReference>
<dbReference type="CDD" id="cd11341">
    <property type="entry name" value="AmyAc_Pullulanase_LD-like"/>
    <property type="match status" value="1"/>
</dbReference>
<dbReference type="Pfam" id="PF17999">
    <property type="entry name" value="PulA_N1"/>
    <property type="match status" value="1"/>
</dbReference>
<evidence type="ECO:0000313" key="3">
    <source>
        <dbReference type="EMBL" id="MFD1739284.1"/>
    </source>
</evidence>
<dbReference type="SUPFAM" id="SSF81296">
    <property type="entry name" value="E set domains"/>
    <property type="match status" value="1"/>
</dbReference>
<dbReference type="InterPro" id="IPR011840">
    <property type="entry name" value="PulA_typeI"/>
</dbReference>
<name>A0ABW4LWU5_9BACI</name>
<keyword evidence="4" id="KW-1185">Reference proteome</keyword>
<feature type="domain" description="Glycosyl hydrolase family 13 catalytic" evidence="2">
    <location>
        <begin position="222"/>
        <end position="613"/>
    </location>
</feature>
<dbReference type="InterPro" id="IPR006047">
    <property type="entry name" value="GH13_cat_dom"/>
</dbReference>
<comment type="similarity">
    <text evidence="1">Belongs to the glycosyl hydrolase 13 family.</text>
</comment>
<dbReference type="CDD" id="cd02860">
    <property type="entry name" value="E_set_Pullulanase"/>
    <property type="match status" value="1"/>
</dbReference>
<accession>A0ABW4LWU5</accession>
<dbReference type="NCBIfam" id="TIGR02104">
    <property type="entry name" value="pulA_typeI"/>
    <property type="match status" value="1"/>
</dbReference>
<dbReference type="SMART" id="SM00642">
    <property type="entry name" value="Aamy"/>
    <property type="match status" value="1"/>
</dbReference>
<proteinExistence type="inferred from homology"/>
<dbReference type="Proteomes" id="UP001597214">
    <property type="component" value="Unassembled WGS sequence"/>
</dbReference>
<dbReference type="InterPro" id="IPR049117">
    <property type="entry name" value="pulA_all-beta"/>
</dbReference>
<gene>
    <name evidence="3" type="primary">pulA</name>
    <name evidence="3" type="ORF">ACFSCX_22645</name>
</gene>
<evidence type="ECO:0000313" key="4">
    <source>
        <dbReference type="Proteomes" id="UP001597214"/>
    </source>
</evidence>
<dbReference type="Pfam" id="PF21653">
    <property type="entry name" value="pulA_all-beta"/>
    <property type="match status" value="1"/>
</dbReference>
<dbReference type="Pfam" id="PF02922">
    <property type="entry name" value="CBM_48"/>
    <property type="match status" value="1"/>
</dbReference>
<dbReference type="PANTHER" id="PTHR43002">
    <property type="entry name" value="GLYCOGEN DEBRANCHING ENZYME"/>
    <property type="match status" value="1"/>
</dbReference>
<comment type="caution">
    <text evidence="3">The sequence shown here is derived from an EMBL/GenBank/DDBJ whole genome shotgun (WGS) entry which is preliminary data.</text>
</comment>
<dbReference type="Gene3D" id="2.60.40.1180">
    <property type="entry name" value="Golgi alpha-mannosidase II"/>
    <property type="match status" value="1"/>
</dbReference>
<dbReference type="SUPFAM" id="SSF51445">
    <property type="entry name" value="(Trans)glycosidases"/>
    <property type="match status" value="1"/>
</dbReference>
<dbReference type="Gene3D" id="3.20.20.80">
    <property type="entry name" value="Glycosidases"/>
    <property type="match status" value="1"/>
</dbReference>
<dbReference type="InterPro" id="IPR017853">
    <property type="entry name" value="GH"/>
</dbReference>
<dbReference type="Gene3D" id="2.60.40.10">
    <property type="entry name" value="Immunoglobulins"/>
    <property type="match status" value="1"/>
</dbReference>
<keyword evidence="3" id="KW-0378">Hydrolase</keyword>
<reference evidence="4" key="1">
    <citation type="journal article" date="2019" name="Int. J. Syst. Evol. Microbiol.">
        <title>The Global Catalogue of Microorganisms (GCM) 10K type strain sequencing project: providing services to taxonomists for standard genome sequencing and annotation.</title>
        <authorList>
            <consortium name="The Broad Institute Genomics Platform"/>
            <consortium name="The Broad Institute Genome Sequencing Center for Infectious Disease"/>
            <person name="Wu L."/>
            <person name="Ma J."/>
        </authorList>
    </citation>
    <scope>NUCLEOTIDE SEQUENCE [LARGE SCALE GENOMIC DNA]</scope>
    <source>
        <strain evidence="4">CCUG 49339</strain>
    </source>
</reference>
<sequence>MLIHSRVFEAYLDKMNLITIILPKARSWGEVLTFTLLAPNGYIETLRPTSREEHEYFYKLQCITKSQLEVGECYTISIGDLTTDLQVGAVIRTEEFDEKYAYDGDDLGANYQPDHTTFKVWAPSASSVTLVLFDIQHETRQEITMSRKRLGIWEVNIQGNWDGFYYTYRVCVNKISREAVDPYAKSVSINGQYGVVINGDKLHNSRVIVSQPINVTDAIIYETHIRDFTIHPESGIIKKGTYKGFIEEPSECTCINHVMDLGITHIELLPVNDFDGIDEENPDKSYNWGYNPLHYFAPEGSYSSNPKDPYARILELQELVYSLHEKGIRVILDVVYNHVYIKEESSFEKIVPGYYFRYDQNGLPSNGTGVGNDIASERRMVRKFIVDCVLYWIQTYKVDGFRFDLMGILDIETMNLVRDQVQKLNPSIVLLGEGWELNTPLAVERKATTRNAHLLPGIAFFNDRFRDVIKGSTFNLYDRGYSLGNNHLVEEAKQVISGSISFQDVTNKGMFLHPTSSINYVESHDNHTYWDKMVQSNSYETIDILRKRQKLATSIVLLSQGIPFLHSGQEFYRTKQGDGNSYRSSDMINQLDWDRRKEYHLDVEYIKGIIQIRKSHQAFRLPQGELVRKHLSFFQNVPEGVISFELKNVIDYGEWEKIIVILYNGLQDKQVDLGEKQSWNVLADELSASPKPLYRLQTKKVIIKQVSILILAR</sequence>